<dbReference type="Pfam" id="PF14769">
    <property type="entry name" value="CLAMP"/>
    <property type="match status" value="1"/>
</dbReference>
<dbReference type="PANTHER" id="PTHR28457">
    <property type="entry name" value="COILED-COIL DOMAIN-CONTAINING PROTEIN 189"/>
    <property type="match status" value="1"/>
</dbReference>
<dbReference type="SUPFAM" id="SSF49899">
    <property type="entry name" value="Concanavalin A-like lectins/glucanases"/>
    <property type="match status" value="1"/>
</dbReference>
<dbReference type="EMBL" id="LSRX01000229">
    <property type="protein sequence ID" value="OLQ03695.1"/>
    <property type="molecule type" value="Genomic_DNA"/>
</dbReference>
<dbReference type="Proteomes" id="UP000186817">
    <property type="component" value="Unassembled WGS sequence"/>
</dbReference>
<evidence type="ECO:0000313" key="1">
    <source>
        <dbReference type="EMBL" id="OLQ03695.1"/>
    </source>
</evidence>
<evidence type="ECO:0000313" key="2">
    <source>
        <dbReference type="Proteomes" id="UP000186817"/>
    </source>
</evidence>
<name>A0A1Q9E8E8_SYMMI</name>
<dbReference type="GO" id="GO:0005975">
    <property type="term" value="P:carbohydrate metabolic process"/>
    <property type="evidence" value="ECO:0007669"/>
    <property type="project" value="InterPro"/>
</dbReference>
<reference evidence="1 2" key="1">
    <citation type="submission" date="2016-02" db="EMBL/GenBank/DDBJ databases">
        <title>Genome analysis of coral dinoflagellate symbionts highlights evolutionary adaptations to a symbiotic lifestyle.</title>
        <authorList>
            <person name="Aranda M."/>
            <person name="Li Y."/>
            <person name="Liew Y.J."/>
            <person name="Baumgarten S."/>
            <person name="Simakov O."/>
            <person name="Wilson M."/>
            <person name="Piel J."/>
            <person name="Ashoor H."/>
            <person name="Bougouffa S."/>
            <person name="Bajic V.B."/>
            <person name="Ryu T."/>
            <person name="Ravasi T."/>
            <person name="Bayer T."/>
            <person name="Micklem G."/>
            <person name="Kim H."/>
            <person name="Bhak J."/>
            <person name="Lajeunesse T.C."/>
            <person name="Voolstra C.R."/>
        </authorList>
    </citation>
    <scope>NUCLEOTIDE SEQUENCE [LARGE SCALE GENOMIC DNA]</scope>
    <source>
        <strain evidence="1 2">CCMP2467</strain>
    </source>
</reference>
<dbReference type="GO" id="GO:0004553">
    <property type="term" value="F:hydrolase activity, hydrolyzing O-glycosyl compounds"/>
    <property type="evidence" value="ECO:0007669"/>
    <property type="project" value="InterPro"/>
</dbReference>
<protein>
    <submittedName>
        <fullName evidence="1">Coiled-coil domain-containing protein C16orf93-like</fullName>
    </submittedName>
</protein>
<dbReference type="InterPro" id="IPR013320">
    <property type="entry name" value="ConA-like_dom_sf"/>
</dbReference>
<dbReference type="InterPro" id="IPR032727">
    <property type="entry name" value="CLAMP"/>
</dbReference>
<dbReference type="Gene3D" id="2.70.100.10">
    <property type="entry name" value="Glycoside hydrolase, family 7, domain"/>
    <property type="match status" value="1"/>
</dbReference>
<keyword evidence="2" id="KW-1185">Reference proteome</keyword>
<organism evidence="1 2">
    <name type="scientific">Symbiodinium microadriaticum</name>
    <name type="common">Dinoflagellate</name>
    <name type="synonym">Zooxanthella microadriatica</name>
    <dbReference type="NCBI Taxonomy" id="2951"/>
    <lineage>
        <taxon>Eukaryota</taxon>
        <taxon>Sar</taxon>
        <taxon>Alveolata</taxon>
        <taxon>Dinophyceae</taxon>
        <taxon>Suessiales</taxon>
        <taxon>Symbiodiniaceae</taxon>
        <taxon>Symbiodinium</taxon>
    </lineage>
</organism>
<dbReference type="OrthoDB" id="425082at2759"/>
<sequence>MAFTGPRISGKAITHPKLQEEQLLHVNRCNPDCLPRPSMDQEITEAATVKVSIKDGKMRELKAAMVARSCEDMEPLRMAIERGREVGLERSEIDNAVRILHDLELRTQAVAFTDVPRSDILKLQACSSRDEIVESLKTLMKLKDKDGFRAEVLAEFHFQNFVFCQKQGYGPEKASALLSMMRVLHSQTVVGKKDIEEAKSLLEDLLARHSRQLPPFSVGIFSQEEVASIRDYATRTFLRHFKMFQFIYQQCKDLRIRTIESRVTARVPSLAPLHTDFELNPHEVPQLQEFLRSEASEKVVDSKEEGAGVEAADRRRVPQSAAEAKVAEVMDEVLKNHLGNLESRMARGSTAAIWAEVVIPLCPLHPEPAAEWYRRWDAGSLLISPSEIVRRRIFNVFAVLQLATAGCPQGPSDACDGGASDGAALLQGHRHQRIASPRRLLAMEVNTTRQRGRPRVSKGAFSEVSTGAEFQIDEDGVWNTYFLPGATIIDKRTLEYGINDKYYLMKYDTTDTCKAGNFEMLKLPGKTITATVYLNGAGCGCNVNFFLVAMPASSLGEYGDCYCDANCVGGNCCNEFDLNEMNTHAVQVTNHLCGDLPTHETCDGNGSPVMNFSPNLFGPGNGNTIDTEHPFNYSVQFREVIYSEHNQSNHLVVTATIRQGDKEVTNTMTNAALNGMWIQLASGMVLVFDYWESSDMTWLDGASCQAPESCSGNKAQISNMRITTNA</sequence>
<dbReference type="InterPro" id="IPR037019">
    <property type="entry name" value="Glyco_hydro_7_sf"/>
</dbReference>
<accession>A0A1Q9E8E8</accession>
<dbReference type="AlphaFoldDB" id="A0A1Q9E8E8"/>
<proteinExistence type="predicted"/>
<comment type="caution">
    <text evidence="1">The sequence shown here is derived from an EMBL/GenBank/DDBJ whole genome shotgun (WGS) entry which is preliminary data.</text>
</comment>
<dbReference type="PANTHER" id="PTHR28457:SF1">
    <property type="entry name" value="CILIA- AND FLAGELLA-ASSOCIATED PROTEIN 119"/>
    <property type="match status" value="1"/>
</dbReference>
<gene>
    <name evidence="1" type="primary">Gm166</name>
    <name evidence="1" type="ORF">AK812_SmicGene13314</name>
</gene>